<protein>
    <submittedName>
        <fullName evidence="2">Uncharacterized protein</fullName>
    </submittedName>
</protein>
<name>A0ABP9LRD4_9BURK</name>
<keyword evidence="3" id="KW-1185">Reference proteome</keyword>
<gene>
    <name evidence="2" type="ORF">GCM10023337_01060</name>
</gene>
<dbReference type="Proteomes" id="UP001500227">
    <property type="component" value="Unassembled WGS sequence"/>
</dbReference>
<feature type="coiled-coil region" evidence="1">
    <location>
        <begin position="19"/>
        <end position="74"/>
    </location>
</feature>
<evidence type="ECO:0000313" key="2">
    <source>
        <dbReference type="EMBL" id="GAA5083946.1"/>
    </source>
</evidence>
<organism evidence="2 3">
    <name type="scientific">Paenalcaligenes hermetiae</name>
    <dbReference type="NCBI Taxonomy" id="1157987"/>
    <lineage>
        <taxon>Bacteria</taxon>
        <taxon>Pseudomonadati</taxon>
        <taxon>Pseudomonadota</taxon>
        <taxon>Betaproteobacteria</taxon>
        <taxon>Burkholderiales</taxon>
        <taxon>Alcaligenaceae</taxon>
        <taxon>Paenalcaligenes</taxon>
    </lineage>
</organism>
<sequence>MGLLGWKDDAESGALRDQLQQVQQDWQQAQQHILSLETQHALDISTQQSLEQRLVQHQEQLAQLQEQLAFYEHLLPVSDKGTVQIRALDIEAQADVLHYRLLLQRPAGLDRFDGHIEFIAHVADGAQQKDMVLYPAGQDAAKPLTIQFDRFLRTTGLLSIPTETAIQAVTVRIYQGKQLRATYKHNLSK</sequence>
<dbReference type="RefSeq" id="WP_345368841.1">
    <property type="nucleotide sequence ID" value="NZ_BAABKD010000001.1"/>
</dbReference>
<accession>A0ABP9LRD4</accession>
<evidence type="ECO:0000256" key="1">
    <source>
        <dbReference type="SAM" id="Coils"/>
    </source>
</evidence>
<dbReference type="Pfam" id="PF20567">
    <property type="entry name" value="DUF6776"/>
    <property type="match status" value="1"/>
</dbReference>
<reference evidence="3" key="1">
    <citation type="journal article" date="2019" name="Int. J. Syst. Evol. Microbiol.">
        <title>The Global Catalogue of Microorganisms (GCM) 10K type strain sequencing project: providing services to taxonomists for standard genome sequencing and annotation.</title>
        <authorList>
            <consortium name="The Broad Institute Genomics Platform"/>
            <consortium name="The Broad Institute Genome Sequencing Center for Infectious Disease"/>
            <person name="Wu L."/>
            <person name="Ma J."/>
        </authorList>
    </citation>
    <scope>NUCLEOTIDE SEQUENCE [LARGE SCALE GENOMIC DNA]</scope>
    <source>
        <strain evidence="3">JCM 18423</strain>
    </source>
</reference>
<evidence type="ECO:0000313" key="3">
    <source>
        <dbReference type="Proteomes" id="UP001500227"/>
    </source>
</evidence>
<keyword evidence="1" id="KW-0175">Coiled coil</keyword>
<dbReference type="InterPro" id="IPR046703">
    <property type="entry name" value="DUF6776"/>
</dbReference>
<proteinExistence type="predicted"/>
<dbReference type="EMBL" id="BAABKD010000001">
    <property type="protein sequence ID" value="GAA5083946.1"/>
    <property type="molecule type" value="Genomic_DNA"/>
</dbReference>
<comment type="caution">
    <text evidence="2">The sequence shown here is derived from an EMBL/GenBank/DDBJ whole genome shotgun (WGS) entry which is preliminary data.</text>
</comment>